<proteinExistence type="predicted"/>
<gene>
    <name evidence="1" type="ORF">G2W53_031355</name>
</gene>
<dbReference type="EMBL" id="JAAIUW010000009">
    <property type="protein sequence ID" value="KAF7817386.1"/>
    <property type="molecule type" value="Genomic_DNA"/>
</dbReference>
<reference evidence="1" key="1">
    <citation type="submission" date="2020-09" db="EMBL/GenBank/DDBJ databases">
        <title>Genome-Enabled Discovery of Anthraquinone Biosynthesis in Senna tora.</title>
        <authorList>
            <person name="Kang S.-H."/>
            <person name="Pandey R.P."/>
            <person name="Lee C.-M."/>
            <person name="Sim J.-S."/>
            <person name="Jeong J.-T."/>
            <person name="Choi B.-S."/>
            <person name="Jung M."/>
            <person name="Ginzburg D."/>
            <person name="Zhao K."/>
            <person name="Won S.Y."/>
            <person name="Oh T.-J."/>
            <person name="Yu Y."/>
            <person name="Kim N.-H."/>
            <person name="Lee O.R."/>
            <person name="Lee T.-H."/>
            <person name="Bashyal P."/>
            <person name="Kim T.-S."/>
            <person name="Lee W.-H."/>
            <person name="Kawkins C."/>
            <person name="Kim C.-K."/>
            <person name="Kim J.S."/>
            <person name="Ahn B.O."/>
            <person name="Rhee S.Y."/>
            <person name="Sohng J.K."/>
        </authorList>
    </citation>
    <scope>NUCLEOTIDE SEQUENCE</scope>
    <source>
        <tissue evidence="1">Leaf</tissue>
    </source>
</reference>
<dbReference type="Proteomes" id="UP000634136">
    <property type="component" value="Unassembled WGS sequence"/>
</dbReference>
<keyword evidence="2" id="KW-1185">Reference proteome</keyword>
<dbReference type="AlphaFoldDB" id="A0A834WFG9"/>
<evidence type="ECO:0000313" key="1">
    <source>
        <dbReference type="EMBL" id="KAF7817386.1"/>
    </source>
</evidence>
<protein>
    <submittedName>
        <fullName evidence="1">Uncharacterized protein</fullName>
    </submittedName>
</protein>
<name>A0A834WFG9_9FABA</name>
<comment type="caution">
    <text evidence="1">The sequence shown here is derived from an EMBL/GenBank/DDBJ whole genome shotgun (WGS) entry which is preliminary data.</text>
</comment>
<sequence>MGRRMISIGDTELEDPTTHIARAPKLKLQVKTPSAPLPSCTALDGKEVELEFRFGGYDYEREREVRPWRVKSCERVRTHDTLPTDEGA</sequence>
<organism evidence="1 2">
    <name type="scientific">Senna tora</name>
    <dbReference type="NCBI Taxonomy" id="362788"/>
    <lineage>
        <taxon>Eukaryota</taxon>
        <taxon>Viridiplantae</taxon>
        <taxon>Streptophyta</taxon>
        <taxon>Embryophyta</taxon>
        <taxon>Tracheophyta</taxon>
        <taxon>Spermatophyta</taxon>
        <taxon>Magnoliopsida</taxon>
        <taxon>eudicotyledons</taxon>
        <taxon>Gunneridae</taxon>
        <taxon>Pentapetalae</taxon>
        <taxon>rosids</taxon>
        <taxon>fabids</taxon>
        <taxon>Fabales</taxon>
        <taxon>Fabaceae</taxon>
        <taxon>Caesalpinioideae</taxon>
        <taxon>Cassia clade</taxon>
        <taxon>Senna</taxon>
    </lineage>
</organism>
<accession>A0A834WFG9</accession>
<evidence type="ECO:0000313" key="2">
    <source>
        <dbReference type="Proteomes" id="UP000634136"/>
    </source>
</evidence>